<accession>A0A2G5U579</accession>
<proteinExistence type="predicted"/>
<sequence>MVLPILFILMLQSDFVFSCMATRNSAPADTTVSCELPTQLTDADDTNLEPTVSGNILTATCVHQVTGISAFVEYNGMTTTLSAIMMVCLNNGYQYTTDTGDVIEVTTLRCTV</sequence>
<feature type="chain" id="PRO_5013620043" description="C6 domain-containing protein" evidence="1">
    <location>
        <begin position="19"/>
        <end position="112"/>
    </location>
</feature>
<keyword evidence="1" id="KW-0732">Signal</keyword>
<evidence type="ECO:0000313" key="2">
    <source>
        <dbReference type="EMBL" id="PIC34677.1"/>
    </source>
</evidence>
<dbReference type="AlphaFoldDB" id="A0A2G5U579"/>
<name>A0A2G5U579_9PELO</name>
<gene>
    <name evidence="2" type="primary">Cni-Y54G2A.28</name>
    <name evidence="2" type="synonym">Cnig_chr_IV.g14261</name>
    <name evidence="2" type="ORF">B9Z55_014261</name>
</gene>
<reference evidence="3" key="1">
    <citation type="submission" date="2017-10" db="EMBL/GenBank/DDBJ databases">
        <title>Rapid genome shrinkage in a self-fertile nematode reveals novel sperm competition proteins.</title>
        <authorList>
            <person name="Yin D."/>
            <person name="Schwarz E.M."/>
            <person name="Thomas C.G."/>
            <person name="Felde R.L."/>
            <person name="Korf I.F."/>
            <person name="Cutter A.D."/>
            <person name="Schartner C.M."/>
            <person name="Ralston E.J."/>
            <person name="Meyer B.J."/>
            <person name="Haag E.S."/>
        </authorList>
    </citation>
    <scope>NUCLEOTIDE SEQUENCE [LARGE SCALE GENOMIC DNA]</scope>
    <source>
        <strain evidence="3">JU1422</strain>
    </source>
</reference>
<evidence type="ECO:0000313" key="3">
    <source>
        <dbReference type="Proteomes" id="UP000230233"/>
    </source>
</evidence>
<protein>
    <recommendedName>
        <fullName evidence="4">C6 domain-containing protein</fullName>
    </recommendedName>
</protein>
<organism evidence="2 3">
    <name type="scientific">Caenorhabditis nigoni</name>
    <dbReference type="NCBI Taxonomy" id="1611254"/>
    <lineage>
        <taxon>Eukaryota</taxon>
        <taxon>Metazoa</taxon>
        <taxon>Ecdysozoa</taxon>
        <taxon>Nematoda</taxon>
        <taxon>Chromadorea</taxon>
        <taxon>Rhabditida</taxon>
        <taxon>Rhabditina</taxon>
        <taxon>Rhabditomorpha</taxon>
        <taxon>Rhabditoidea</taxon>
        <taxon>Rhabditidae</taxon>
        <taxon>Peloderinae</taxon>
        <taxon>Caenorhabditis</taxon>
    </lineage>
</organism>
<evidence type="ECO:0000256" key="1">
    <source>
        <dbReference type="SAM" id="SignalP"/>
    </source>
</evidence>
<comment type="caution">
    <text evidence="2">The sequence shown here is derived from an EMBL/GenBank/DDBJ whole genome shotgun (WGS) entry which is preliminary data.</text>
</comment>
<dbReference type="OrthoDB" id="10356821at2759"/>
<dbReference type="EMBL" id="PDUG01000004">
    <property type="protein sequence ID" value="PIC34677.1"/>
    <property type="molecule type" value="Genomic_DNA"/>
</dbReference>
<keyword evidence="3" id="KW-1185">Reference proteome</keyword>
<feature type="signal peptide" evidence="1">
    <location>
        <begin position="1"/>
        <end position="18"/>
    </location>
</feature>
<evidence type="ECO:0008006" key="4">
    <source>
        <dbReference type="Google" id="ProtNLM"/>
    </source>
</evidence>
<dbReference type="Proteomes" id="UP000230233">
    <property type="component" value="Chromosome IV"/>
</dbReference>